<gene>
    <name evidence="1" type="ORF">BXY75_2584</name>
</gene>
<dbReference type="Proteomes" id="UP000271339">
    <property type="component" value="Unassembled WGS sequence"/>
</dbReference>
<reference evidence="1 2" key="1">
    <citation type="submission" date="2018-10" db="EMBL/GenBank/DDBJ databases">
        <title>Genomic Encyclopedia of Archaeal and Bacterial Type Strains, Phase II (KMG-II): from individual species to whole genera.</title>
        <authorList>
            <person name="Goeker M."/>
        </authorList>
    </citation>
    <scope>NUCLEOTIDE SEQUENCE [LARGE SCALE GENOMIC DNA]</scope>
    <source>
        <strain evidence="1 2">DSM 23424</strain>
    </source>
</reference>
<keyword evidence="2" id="KW-1185">Reference proteome</keyword>
<dbReference type="EMBL" id="REFC01000014">
    <property type="protein sequence ID" value="RMA57779.1"/>
    <property type="molecule type" value="Genomic_DNA"/>
</dbReference>
<protein>
    <recommendedName>
        <fullName evidence="3">Peptidase E</fullName>
    </recommendedName>
</protein>
<dbReference type="RefSeq" id="WP_121908135.1">
    <property type="nucleotide sequence ID" value="NZ_REFC01000014.1"/>
</dbReference>
<dbReference type="OrthoDB" id="5735516at2"/>
<evidence type="ECO:0008006" key="3">
    <source>
        <dbReference type="Google" id="ProtNLM"/>
    </source>
</evidence>
<sequence length="167" mass="19568">MKILKVVTLLLLFPILVGASDHKFYVSITKVEYVEEKQSLQIISQIFIDDIEDVLQQRYNPDISLDTKRETESDALYLKEYVLQKLKIWVNGKPVELNYIGKEYEIDMVKVYIEVTGVSSLKTFEVENKLLMDLFEEQQNIIHFKEKGKRKSLILERDNPKGLLNLN</sequence>
<name>A0A3L9YF86_9FLAO</name>
<dbReference type="Pfam" id="PF20420">
    <property type="entry name" value="DUF6702"/>
    <property type="match status" value="1"/>
</dbReference>
<comment type="caution">
    <text evidence="1">The sequence shown here is derived from an EMBL/GenBank/DDBJ whole genome shotgun (WGS) entry which is preliminary data.</text>
</comment>
<accession>A0A3L9YF86</accession>
<evidence type="ECO:0000313" key="2">
    <source>
        <dbReference type="Proteomes" id="UP000271339"/>
    </source>
</evidence>
<dbReference type="InterPro" id="IPR046525">
    <property type="entry name" value="DUF6702"/>
</dbReference>
<evidence type="ECO:0000313" key="1">
    <source>
        <dbReference type="EMBL" id="RMA57779.1"/>
    </source>
</evidence>
<dbReference type="AlphaFoldDB" id="A0A3L9YF86"/>
<organism evidence="1 2">
    <name type="scientific">Ulvibacter antarcticus</name>
    <dbReference type="NCBI Taxonomy" id="442714"/>
    <lineage>
        <taxon>Bacteria</taxon>
        <taxon>Pseudomonadati</taxon>
        <taxon>Bacteroidota</taxon>
        <taxon>Flavobacteriia</taxon>
        <taxon>Flavobacteriales</taxon>
        <taxon>Flavobacteriaceae</taxon>
        <taxon>Ulvibacter</taxon>
    </lineage>
</organism>
<proteinExistence type="predicted"/>